<evidence type="ECO:0000256" key="13">
    <source>
        <dbReference type="ARBA" id="ARBA00031213"/>
    </source>
</evidence>
<evidence type="ECO:0000256" key="11">
    <source>
        <dbReference type="ARBA" id="ARBA00023004"/>
    </source>
</evidence>
<dbReference type="InterPro" id="IPR013848">
    <property type="entry name" value="Methylthiotransferase_N"/>
</dbReference>
<evidence type="ECO:0000313" key="18">
    <source>
        <dbReference type="Proteomes" id="UP000070089"/>
    </source>
</evidence>
<organism evidence="17 18">
    <name type="scientific">Giardia duodenalis assemblage B</name>
    <dbReference type="NCBI Taxonomy" id="1394984"/>
    <lineage>
        <taxon>Eukaryota</taxon>
        <taxon>Metamonada</taxon>
        <taxon>Diplomonadida</taxon>
        <taxon>Hexamitidae</taxon>
        <taxon>Giardiinae</taxon>
        <taxon>Giardia</taxon>
    </lineage>
</organism>
<gene>
    <name evidence="17" type="ORF">QR46_1854</name>
</gene>
<dbReference type="InterPro" id="IPR038135">
    <property type="entry name" value="Methylthiotransferase_N_sf"/>
</dbReference>
<evidence type="ECO:0000313" key="17">
    <source>
        <dbReference type="EMBL" id="KWX14157.1"/>
    </source>
</evidence>
<comment type="catalytic activity">
    <reaction evidence="14">
        <text>N(6)-L-threonylcarbamoyladenosine(37) in tRNA + (sulfur carrier)-SH + AH2 + 2 S-adenosyl-L-methionine = 2-methylsulfanyl-N(6)-L-threonylcarbamoyladenosine(37) in tRNA + (sulfur carrier)-H + 5'-deoxyadenosine + L-methionine + A + S-adenosyl-L-homocysteine + 2 H(+)</text>
        <dbReference type="Rhea" id="RHEA:37075"/>
        <dbReference type="Rhea" id="RHEA-COMP:10163"/>
        <dbReference type="Rhea" id="RHEA-COMP:11092"/>
        <dbReference type="Rhea" id="RHEA-COMP:14737"/>
        <dbReference type="Rhea" id="RHEA-COMP:14739"/>
        <dbReference type="ChEBI" id="CHEBI:13193"/>
        <dbReference type="ChEBI" id="CHEBI:15378"/>
        <dbReference type="ChEBI" id="CHEBI:17319"/>
        <dbReference type="ChEBI" id="CHEBI:17499"/>
        <dbReference type="ChEBI" id="CHEBI:29917"/>
        <dbReference type="ChEBI" id="CHEBI:57844"/>
        <dbReference type="ChEBI" id="CHEBI:57856"/>
        <dbReference type="ChEBI" id="CHEBI:59789"/>
        <dbReference type="ChEBI" id="CHEBI:64428"/>
        <dbReference type="ChEBI" id="CHEBI:74418"/>
        <dbReference type="ChEBI" id="CHEBI:74420"/>
        <dbReference type="EC" id="2.8.4.5"/>
    </reaction>
</comment>
<dbReference type="Pfam" id="PF00919">
    <property type="entry name" value="UPF0004"/>
    <property type="match status" value="1"/>
</dbReference>
<keyword evidence="12" id="KW-0411">Iron-sulfur</keyword>
<evidence type="ECO:0000256" key="9">
    <source>
        <dbReference type="ARBA" id="ARBA00022694"/>
    </source>
</evidence>
<dbReference type="EMBL" id="JXTI01000042">
    <property type="protein sequence ID" value="KWX14157.1"/>
    <property type="molecule type" value="Genomic_DNA"/>
</dbReference>
<dbReference type="EC" id="2.8.4.5" evidence="4"/>
<feature type="domain" description="MTTase N-terminal" evidence="15">
    <location>
        <begin position="58"/>
        <end position="185"/>
    </location>
</feature>
<comment type="similarity">
    <text evidence="3">Belongs to the methylthiotransferase family. CDKAL1 subfamily.</text>
</comment>
<dbReference type="PANTHER" id="PTHR11918">
    <property type="entry name" value="RADICAL SAM PROTEINS"/>
    <property type="match status" value="1"/>
</dbReference>
<evidence type="ECO:0000256" key="8">
    <source>
        <dbReference type="ARBA" id="ARBA00022691"/>
    </source>
</evidence>
<dbReference type="Gene3D" id="3.80.30.20">
    <property type="entry name" value="tm_1862 like domain"/>
    <property type="match status" value="1"/>
</dbReference>
<dbReference type="InterPro" id="IPR020612">
    <property type="entry name" value="Methylthiotransferase_CS"/>
</dbReference>
<dbReference type="InterPro" id="IPR006638">
    <property type="entry name" value="Elp3/MiaA/NifB-like_rSAM"/>
</dbReference>
<dbReference type="SFLD" id="SFLDG01082">
    <property type="entry name" value="B12-binding_domain_containing"/>
    <property type="match status" value="1"/>
</dbReference>
<evidence type="ECO:0000256" key="4">
    <source>
        <dbReference type="ARBA" id="ARBA00013273"/>
    </source>
</evidence>
<feature type="domain" description="Radical SAM core" evidence="16">
    <location>
        <begin position="237"/>
        <end position="477"/>
    </location>
</feature>
<evidence type="ECO:0000256" key="12">
    <source>
        <dbReference type="ARBA" id="ARBA00023014"/>
    </source>
</evidence>
<keyword evidence="11" id="KW-0408">Iron</keyword>
<keyword evidence="6" id="KW-0004">4Fe-4S</keyword>
<dbReference type="Proteomes" id="UP000070089">
    <property type="component" value="Unassembled WGS sequence"/>
</dbReference>
<dbReference type="PROSITE" id="PS51918">
    <property type="entry name" value="RADICAL_SAM"/>
    <property type="match status" value="1"/>
</dbReference>
<evidence type="ECO:0000256" key="2">
    <source>
        <dbReference type="ARBA" id="ARBA00002399"/>
    </source>
</evidence>
<dbReference type="AlphaFoldDB" id="A0A132NVR1"/>
<dbReference type="InterPro" id="IPR023404">
    <property type="entry name" value="rSAM_horseshoe"/>
</dbReference>
<dbReference type="SMART" id="SM00729">
    <property type="entry name" value="Elp3"/>
    <property type="match status" value="1"/>
</dbReference>
<dbReference type="SFLD" id="SFLDS00029">
    <property type="entry name" value="Radical_SAM"/>
    <property type="match status" value="1"/>
</dbReference>
<protein>
    <recommendedName>
        <fullName evidence="5">Threonylcarbamoyladenosine tRNA methylthiotransferase</fullName>
        <ecNumber evidence="4">2.8.4.5</ecNumber>
    </recommendedName>
    <alternativeName>
        <fullName evidence="13">tRNA-t(6)A37 methylthiotransferase</fullName>
    </alternativeName>
</protein>
<evidence type="ECO:0000256" key="6">
    <source>
        <dbReference type="ARBA" id="ARBA00022485"/>
    </source>
</evidence>
<evidence type="ECO:0000256" key="1">
    <source>
        <dbReference type="ARBA" id="ARBA00001966"/>
    </source>
</evidence>
<dbReference type="GO" id="GO:0051539">
    <property type="term" value="F:4 iron, 4 sulfur cluster binding"/>
    <property type="evidence" value="ECO:0007669"/>
    <property type="project" value="UniProtKB-KW"/>
</dbReference>
<keyword evidence="9" id="KW-0819">tRNA processing</keyword>
<dbReference type="FunFam" id="3.80.30.20:FF:000002">
    <property type="entry name" value="threonylcarbamoyladenosine tRNA methylthiotransferase isoform X2"/>
    <property type="match status" value="1"/>
</dbReference>
<reference evidence="17 18" key="1">
    <citation type="journal article" date="2015" name="Mol. Biochem. Parasitol.">
        <title>Identification of polymorphic genes for use in assemblage B genotyping assays through comparative genomics of multiple assemblage B Giardia duodenalis isolates.</title>
        <authorList>
            <person name="Wielinga C."/>
            <person name="Thompson R.C."/>
            <person name="Monis P."/>
            <person name="Ryan U."/>
        </authorList>
    </citation>
    <scope>NUCLEOTIDE SEQUENCE [LARGE SCALE GENOMIC DNA]</scope>
    <source>
        <strain evidence="17 18">BAH15c1</strain>
    </source>
</reference>
<dbReference type="GO" id="GO:0046872">
    <property type="term" value="F:metal ion binding"/>
    <property type="evidence" value="ECO:0007669"/>
    <property type="project" value="UniProtKB-KW"/>
</dbReference>
<evidence type="ECO:0000256" key="14">
    <source>
        <dbReference type="ARBA" id="ARBA00051661"/>
    </source>
</evidence>
<dbReference type="PROSITE" id="PS51449">
    <property type="entry name" value="MTTASE_N"/>
    <property type="match status" value="1"/>
</dbReference>
<dbReference type="GO" id="GO:0035598">
    <property type="term" value="F:tRNA (N(6)-L-threonylcarbamoyladenosine(37)-C(2))-methylthiotransferase activity"/>
    <property type="evidence" value="ECO:0007669"/>
    <property type="project" value="UniProtKB-EC"/>
</dbReference>
<accession>A0A132NVR1</accession>
<keyword evidence="7 17" id="KW-0808">Transferase</keyword>
<evidence type="ECO:0000259" key="15">
    <source>
        <dbReference type="PROSITE" id="PS51449"/>
    </source>
</evidence>
<dbReference type="PROSITE" id="PS01278">
    <property type="entry name" value="MTTASE_RADICAL"/>
    <property type="match status" value="1"/>
</dbReference>
<dbReference type="GO" id="GO:0005783">
    <property type="term" value="C:endoplasmic reticulum"/>
    <property type="evidence" value="ECO:0007669"/>
    <property type="project" value="TreeGrafter"/>
</dbReference>
<dbReference type="Gene3D" id="3.40.50.12160">
    <property type="entry name" value="Methylthiotransferase, N-terminal domain"/>
    <property type="match status" value="1"/>
</dbReference>
<comment type="cofactor">
    <cofactor evidence="1">
        <name>[4Fe-4S] cluster</name>
        <dbReference type="ChEBI" id="CHEBI:49883"/>
    </cofactor>
</comment>
<name>A0A132NVR1_GIAIN</name>
<dbReference type="VEuPathDB" id="GiardiaDB:QR46_1854"/>
<proteinExistence type="inferred from homology"/>
<sequence>MRYSHSINQRATTCSRGRVGSLIGSTKKIDNLKLMDIEDRATLAFVPPQSAIPLLANVRVMMVTMGCGHNAAESDIIASALQTAGALITHSNGKYITPERAKDVDVLYINSCTVKNPSEDKAFVHVQKGLEAGIVVVLGGCVPQSYGAVNDELRRASASKQLIISGVLTQQWLADLPRLLREAVDLHTLSDSHLLQPALRMTQPSDKIGVPAAISYVTKEVTKDINVEYLKCTPIHRANPIIDIIATGSGCMGSCTYCKTCHSRGRLRSVPLDTLLARIRSSLADPVIRELWLTGEDTLAWGRDNGTTFAALLQEIQKLLETENPTHKMLKIGMTDPDSIINQEDFLISFMQCKYVYKFLHLPVQSGSDRILTLMRRHYDIGTFLASCSKLQSAIPDLCLDTDIICGFPGETDEDHAQSLNLFRNLSKDAPRFQVVNITQYYARKNTPAASMEQVPASKKRERTREMSEVVKGSFRRDQYHGQVHDIMVLEKLQTEGHGRKYGGKTYNNITVAIETDDQAASLELGTYVRVRIIGSTKVALIGLVIAYYDSPVIVRRVE</sequence>
<comment type="function">
    <text evidence="2">Catalyzes the methylthiolation of N6-threonylcarbamoyladenosine (t(6)A), leading to the formation of 2-methylthio-N6-threonylcarbamoyladenosine (ms(2)t(6)A) at position 37 in tRNAs that read codons beginning with adenine.</text>
</comment>
<keyword evidence="8" id="KW-0949">S-adenosyl-L-methionine</keyword>
<keyword evidence="10" id="KW-0479">Metal-binding</keyword>
<dbReference type="OrthoDB" id="1730074at2759"/>
<dbReference type="PANTHER" id="PTHR11918:SF45">
    <property type="entry name" value="THREONYLCARBAMOYLADENOSINE TRNA METHYLTHIOTRANSFERASE"/>
    <property type="match status" value="1"/>
</dbReference>
<evidence type="ECO:0000259" key="16">
    <source>
        <dbReference type="PROSITE" id="PS51918"/>
    </source>
</evidence>
<evidence type="ECO:0000256" key="3">
    <source>
        <dbReference type="ARBA" id="ARBA00008616"/>
    </source>
</evidence>
<evidence type="ECO:0000256" key="5">
    <source>
        <dbReference type="ARBA" id="ARBA00018810"/>
    </source>
</evidence>
<comment type="caution">
    <text evidence="17">The sequence shown here is derived from an EMBL/GenBank/DDBJ whole genome shotgun (WGS) entry which is preliminary data.</text>
</comment>
<dbReference type="InterPro" id="IPR007197">
    <property type="entry name" value="rSAM"/>
</dbReference>
<dbReference type="InterPro" id="IPR058240">
    <property type="entry name" value="rSAM_sf"/>
</dbReference>
<dbReference type="SUPFAM" id="SSF102114">
    <property type="entry name" value="Radical SAM enzymes"/>
    <property type="match status" value="1"/>
</dbReference>
<dbReference type="Pfam" id="PF04055">
    <property type="entry name" value="Radical_SAM"/>
    <property type="match status" value="1"/>
</dbReference>
<evidence type="ECO:0000256" key="10">
    <source>
        <dbReference type="ARBA" id="ARBA00022723"/>
    </source>
</evidence>
<evidence type="ECO:0000256" key="7">
    <source>
        <dbReference type="ARBA" id="ARBA00022679"/>
    </source>
</evidence>